<dbReference type="EMBL" id="BKCL01000001">
    <property type="protein sequence ID" value="GEQ96630.1"/>
    <property type="molecule type" value="Genomic_DNA"/>
</dbReference>
<comment type="caution">
    <text evidence="1">The sequence shown here is derived from an EMBL/GenBank/DDBJ whole genome shotgun (WGS) entry which is preliminary data.</text>
</comment>
<dbReference type="Proteomes" id="UP000322084">
    <property type="component" value="Unassembled WGS sequence"/>
</dbReference>
<evidence type="ECO:0000313" key="1">
    <source>
        <dbReference type="EMBL" id="GEQ96630.1"/>
    </source>
</evidence>
<reference evidence="1 2" key="1">
    <citation type="submission" date="2019-09" db="EMBL/GenBank/DDBJ databases">
        <title>NBRP : Genome information of microbial organism related human and environment.</title>
        <authorList>
            <person name="Hattori M."/>
            <person name="Oshima K."/>
            <person name="Inaba H."/>
            <person name="Suda W."/>
            <person name="Sakamoto M."/>
            <person name="Iino T."/>
            <person name="Kitahara M."/>
            <person name="Oshida Y."/>
            <person name="Iida T."/>
            <person name="Kudo T."/>
            <person name="Itoh T."/>
            <person name="Ohkuma M."/>
        </authorList>
    </citation>
    <scope>NUCLEOTIDE SEQUENCE [LARGE SCALE GENOMIC DNA]</scope>
    <source>
        <strain evidence="1 2">Hi-2</strain>
    </source>
</reference>
<organism evidence="1 2">
    <name type="scientific">Iodidimonas gelatinilytica</name>
    <dbReference type="NCBI Taxonomy" id="1236966"/>
    <lineage>
        <taxon>Bacteria</taxon>
        <taxon>Pseudomonadati</taxon>
        <taxon>Pseudomonadota</taxon>
        <taxon>Alphaproteobacteria</taxon>
        <taxon>Iodidimonadales</taxon>
        <taxon>Iodidimonadaceae</taxon>
        <taxon>Iodidimonas</taxon>
    </lineage>
</organism>
<gene>
    <name evidence="1" type="ORF">JCM17844_02670</name>
</gene>
<dbReference type="AlphaFoldDB" id="A0A5A7ML10"/>
<accession>A0A5A7ML10</accession>
<protein>
    <submittedName>
        <fullName evidence="1">Uncharacterized protein</fullName>
    </submittedName>
</protein>
<evidence type="ECO:0000313" key="2">
    <source>
        <dbReference type="Proteomes" id="UP000322084"/>
    </source>
</evidence>
<sequence>MAKLSQMVISSSIRTGTRLAALNWLISALKSGVSSTISRSLNVKPFAFMASQGRSDQLE</sequence>
<name>A0A5A7ML10_9PROT</name>
<proteinExistence type="predicted"/>